<proteinExistence type="predicted"/>
<evidence type="ECO:0000256" key="1">
    <source>
        <dbReference type="SAM" id="Phobius"/>
    </source>
</evidence>
<sequence length="49" mass="5752">MGGKHEYVVLSCFQVSFFPFIPSIISPTRLHYMPLTSSYEMFHYECRSS</sequence>
<gene>
    <name evidence="2" type="ORF">RchiOBHm_Chr7g0186371</name>
</gene>
<accession>A0A2P6P3X6</accession>
<keyword evidence="1" id="KW-0812">Transmembrane</keyword>
<feature type="transmembrane region" description="Helical" evidence="1">
    <location>
        <begin position="7"/>
        <end position="25"/>
    </location>
</feature>
<keyword evidence="3" id="KW-1185">Reference proteome</keyword>
<dbReference type="EMBL" id="PDCK01000045">
    <property type="protein sequence ID" value="PRQ16634.1"/>
    <property type="molecule type" value="Genomic_DNA"/>
</dbReference>
<evidence type="ECO:0000313" key="2">
    <source>
        <dbReference type="EMBL" id="PRQ16634.1"/>
    </source>
</evidence>
<dbReference type="AlphaFoldDB" id="A0A2P6P3X6"/>
<keyword evidence="1" id="KW-1133">Transmembrane helix</keyword>
<organism evidence="2 3">
    <name type="scientific">Rosa chinensis</name>
    <name type="common">China rose</name>
    <dbReference type="NCBI Taxonomy" id="74649"/>
    <lineage>
        <taxon>Eukaryota</taxon>
        <taxon>Viridiplantae</taxon>
        <taxon>Streptophyta</taxon>
        <taxon>Embryophyta</taxon>
        <taxon>Tracheophyta</taxon>
        <taxon>Spermatophyta</taxon>
        <taxon>Magnoliopsida</taxon>
        <taxon>eudicotyledons</taxon>
        <taxon>Gunneridae</taxon>
        <taxon>Pentapetalae</taxon>
        <taxon>rosids</taxon>
        <taxon>fabids</taxon>
        <taxon>Rosales</taxon>
        <taxon>Rosaceae</taxon>
        <taxon>Rosoideae</taxon>
        <taxon>Rosoideae incertae sedis</taxon>
        <taxon>Rosa</taxon>
    </lineage>
</organism>
<dbReference type="Proteomes" id="UP000238479">
    <property type="component" value="Chromosome 7"/>
</dbReference>
<evidence type="ECO:0000313" key="3">
    <source>
        <dbReference type="Proteomes" id="UP000238479"/>
    </source>
</evidence>
<reference evidence="2 3" key="1">
    <citation type="journal article" date="2018" name="Nat. Genet.">
        <title>The Rosa genome provides new insights in the design of modern roses.</title>
        <authorList>
            <person name="Bendahmane M."/>
        </authorList>
    </citation>
    <scope>NUCLEOTIDE SEQUENCE [LARGE SCALE GENOMIC DNA]</scope>
    <source>
        <strain evidence="3">cv. Old Blush</strain>
    </source>
</reference>
<protein>
    <submittedName>
        <fullName evidence="2">Uncharacterized protein</fullName>
    </submittedName>
</protein>
<keyword evidence="1" id="KW-0472">Membrane</keyword>
<comment type="caution">
    <text evidence="2">The sequence shown here is derived from an EMBL/GenBank/DDBJ whole genome shotgun (WGS) entry which is preliminary data.</text>
</comment>
<name>A0A2P6P3X6_ROSCH</name>
<dbReference type="Gramene" id="PRQ16634">
    <property type="protein sequence ID" value="PRQ16634"/>
    <property type="gene ID" value="RchiOBHm_Chr7g0186371"/>
</dbReference>